<dbReference type="EMBL" id="JBBAXC010000016">
    <property type="protein sequence ID" value="MEI5908804.1"/>
    <property type="molecule type" value="Genomic_DNA"/>
</dbReference>
<keyword evidence="3" id="KW-1185">Reference proteome</keyword>
<dbReference type="PROSITE" id="PS51186">
    <property type="entry name" value="GNAT"/>
    <property type="match status" value="1"/>
</dbReference>
<evidence type="ECO:0000259" key="1">
    <source>
        <dbReference type="PROSITE" id="PS51186"/>
    </source>
</evidence>
<dbReference type="Gene3D" id="3.40.630.30">
    <property type="match status" value="1"/>
</dbReference>
<organism evidence="2 3">
    <name type="scientific">Bacillus spongiae</name>
    <dbReference type="NCBI Taxonomy" id="2683610"/>
    <lineage>
        <taxon>Bacteria</taxon>
        <taxon>Bacillati</taxon>
        <taxon>Bacillota</taxon>
        <taxon>Bacilli</taxon>
        <taxon>Bacillales</taxon>
        <taxon>Bacillaceae</taxon>
        <taxon>Bacillus</taxon>
    </lineage>
</organism>
<protein>
    <submittedName>
        <fullName evidence="2">GNAT family N-acetyltransferase</fullName>
        <ecNumber evidence="2">2.3.1.-</ecNumber>
    </submittedName>
</protein>
<dbReference type="RefSeq" id="WP_336588250.1">
    <property type="nucleotide sequence ID" value="NZ_JBBAXC010000016.1"/>
</dbReference>
<feature type="domain" description="N-acetyltransferase" evidence="1">
    <location>
        <begin position="131"/>
        <end position="261"/>
    </location>
</feature>
<keyword evidence="2" id="KW-0012">Acyltransferase</keyword>
<reference evidence="2 3" key="1">
    <citation type="journal article" date="2018" name="J. Microbiol.">
        <title>Bacillus spongiae sp. nov., isolated from sponge of Jeju Island.</title>
        <authorList>
            <person name="Lee G.E."/>
            <person name="Im W.T."/>
            <person name="Park J.S."/>
        </authorList>
    </citation>
    <scope>NUCLEOTIDE SEQUENCE [LARGE SCALE GENOMIC DNA]</scope>
    <source>
        <strain evidence="2 3">135PIL107-10</strain>
    </source>
</reference>
<dbReference type="CDD" id="cd04301">
    <property type="entry name" value="NAT_SF"/>
    <property type="match status" value="1"/>
</dbReference>
<dbReference type="SUPFAM" id="SSF55729">
    <property type="entry name" value="Acyl-CoA N-acyltransferases (Nat)"/>
    <property type="match status" value="1"/>
</dbReference>
<evidence type="ECO:0000313" key="2">
    <source>
        <dbReference type="EMBL" id="MEI5908804.1"/>
    </source>
</evidence>
<dbReference type="InterPro" id="IPR016181">
    <property type="entry name" value="Acyl_CoA_acyltransferase"/>
</dbReference>
<evidence type="ECO:0000313" key="3">
    <source>
        <dbReference type="Proteomes" id="UP001312865"/>
    </source>
</evidence>
<keyword evidence="2" id="KW-0808">Transferase</keyword>
<gene>
    <name evidence="2" type="ORF">WAK64_17285</name>
</gene>
<accession>A0ABU8HI16</accession>
<dbReference type="InterPro" id="IPR000182">
    <property type="entry name" value="GNAT_dom"/>
</dbReference>
<dbReference type="Proteomes" id="UP001312865">
    <property type="component" value="Unassembled WGS sequence"/>
</dbReference>
<proteinExistence type="predicted"/>
<dbReference type="GO" id="GO:0016746">
    <property type="term" value="F:acyltransferase activity"/>
    <property type="evidence" value="ECO:0007669"/>
    <property type="project" value="UniProtKB-KW"/>
</dbReference>
<dbReference type="EC" id="2.3.1.-" evidence="2"/>
<dbReference type="Pfam" id="PF00583">
    <property type="entry name" value="Acetyltransf_1"/>
    <property type="match status" value="1"/>
</dbReference>
<sequence length="261" mass="30395">MIRRLNGDDHRQVMNLLQPKSAENLFIIGDIEAYGYEQDFQMLWGDFDSEENLRGVLLKYEENYIPYASEMFDVKGFSNIINKDQYWTMLSGLKRITSMFQPFLNRKLIKKRELFYAKCYTADKLILQDMESVKKANVDHIEEIVDLYDQIPEFESTEGVERKRRNMVEGVSRTYFIERDGKMIAAASTAAENTLSAMVVGVCTLPAYQKQGYATRCISKLTADVLAEGKELCLFYDNPDAGKIYKRLGFEEIDEWVIYRY</sequence>
<comment type="caution">
    <text evidence="2">The sequence shown here is derived from an EMBL/GenBank/DDBJ whole genome shotgun (WGS) entry which is preliminary data.</text>
</comment>
<name>A0ABU8HI16_9BACI</name>